<dbReference type="GO" id="GO:0004814">
    <property type="term" value="F:arginine-tRNA ligase activity"/>
    <property type="evidence" value="ECO:0007669"/>
    <property type="project" value="InterPro"/>
</dbReference>
<evidence type="ECO:0000259" key="1">
    <source>
        <dbReference type="SMART" id="SM00836"/>
    </source>
</evidence>
<comment type="caution">
    <text evidence="2">The sequence shown here is derived from an EMBL/GenBank/DDBJ whole genome shotgun (WGS) entry which is preliminary data.</text>
</comment>
<dbReference type="PANTHER" id="PTHR16043:SF1">
    <property type="entry name" value="DALR ANTICODON-BINDING DOMAIN-CONTAINING PROTEIN 3"/>
    <property type="match status" value="1"/>
</dbReference>
<dbReference type="GO" id="GO:0106217">
    <property type="term" value="P:tRNA C3-cytosine methylation"/>
    <property type="evidence" value="ECO:0007669"/>
    <property type="project" value="TreeGrafter"/>
</dbReference>
<evidence type="ECO:0000313" key="2">
    <source>
        <dbReference type="EMBL" id="CAL1291311.1"/>
    </source>
</evidence>
<dbReference type="Proteomes" id="UP001497382">
    <property type="component" value="Unassembled WGS sequence"/>
</dbReference>
<proteinExistence type="predicted"/>
<reference evidence="2 3" key="1">
    <citation type="submission" date="2024-04" db="EMBL/GenBank/DDBJ databases">
        <authorList>
            <person name="Rising A."/>
            <person name="Reimegard J."/>
            <person name="Sonavane S."/>
            <person name="Akerstrom W."/>
            <person name="Nylinder S."/>
            <person name="Hedman E."/>
            <person name="Kallberg Y."/>
        </authorList>
    </citation>
    <scope>NUCLEOTIDE SEQUENCE [LARGE SCALE GENOMIC DNA]</scope>
</reference>
<dbReference type="AlphaFoldDB" id="A0AAV2B501"/>
<protein>
    <recommendedName>
        <fullName evidence="1">DALR anticodon binding domain-containing protein</fullName>
    </recommendedName>
</protein>
<dbReference type="InterPro" id="IPR037380">
    <property type="entry name" value="DALRD3"/>
</dbReference>
<dbReference type="GO" id="GO:0006420">
    <property type="term" value="P:arginyl-tRNA aminoacylation"/>
    <property type="evidence" value="ECO:0007669"/>
    <property type="project" value="InterPro"/>
</dbReference>
<dbReference type="PANTHER" id="PTHR16043">
    <property type="entry name" value="DALRD3 PROTEIN"/>
    <property type="match status" value="1"/>
</dbReference>
<dbReference type="GO" id="GO:0000049">
    <property type="term" value="F:tRNA binding"/>
    <property type="evidence" value="ECO:0007669"/>
    <property type="project" value="TreeGrafter"/>
</dbReference>
<dbReference type="EMBL" id="CAXIEN010000280">
    <property type="protein sequence ID" value="CAL1291311.1"/>
    <property type="molecule type" value="Genomic_DNA"/>
</dbReference>
<dbReference type="InterPro" id="IPR008909">
    <property type="entry name" value="DALR_anticod-bd"/>
</dbReference>
<dbReference type="Gene3D" id="1.10.730.10">
    <property type="entry name" value="Isoleucyl-tRNA Synthetase, Domain 1"/>
    <property type="match status" value="1"/>
</dbReference>
<dbReference type="InterPro" id="IPR009080">
    <property type="entry name" value="tRNAsynth_Ia_anticodon-bd"/>
</dbReference>
<organism evidence="2 3">
    <name type="scientific">Larinioides sclopetarius</name>
    <dbReference type="NCBI Taxonomy" id="280406"/>
    <lineage>
        <taxon>Eukaryota</taxon>
        <taxon>Metazoa</taxon>
        <taxon>Ecdysozoa</taxon>
        <taxon>Arthropoda</taxon>
        <taxon>Chelicerata</taxon>
        <taxon>Arachnida</taxon>
        <taxon>Araneae</taxon>
        <taxon>Araneomorphae</taxon>
        <taxon>Entelegynae</taxon>
        <taxon>Araneoidea</taxon>
        <taxon>Araneidae</taxon>
        <taxon>Larinioides</taxon>
    </lineage>
</organism>
<dbReference type="GO" id="GO:0005524">
    <property type="term" value="F:ATP binding"/>
    <property type="evidence" value="ECO:0007669"/>
    <property type="project" value="InterPro"/>
</dbReference>
<dbReference type="SMART" id="SM00836">
    <property type="entry name" value="DALR_1"/>
    <property type="match status" value="1"/>
</dbReference>
<accession>A0AAV2B501</accession>
<dbReference type="Pfam" id="PF05746">
    <property type="entry name" value="DALR_1"/>
    <property type="match status" value="1"/>
</dbReference>
<sequence>MKGSIYLKGDYFIPLKSNETFQLNCQDLLEKLKNLTSVLSVEVDSNFNLVLCVKRTAVYQATLSQISEFSSSYGMFAENKSVLVLIYPVELKSCASLRNILFAEHIISILTANKVEVFYCEEKCSSPGKYPNSTKLVSSKNCPSLTDICKELELKIVNSKWKIDSEITDSFCIDAENYIKENSLQQKYGKVVSRISISKNNLEKDLYRTAHMKHLLTAHMTKTPDFILHIGSQSHSVQIYKSGILLEMLEELSTTQVYIFNQNVHFKDQNELTANDFVLAYKSEVEKAMEHKYGEFTTTDETWVKRIESLVDSAVKFEFLKVNHNSILNLRPPSSESGGKSSGIFVQYNFARLSNLFRNFESKVKEGYYHLLQSLEEVDFSLLKLEEEWNLFHFVLLFPQVVKTLLDSLLSEENRKTRFYFNKVCIMLQDLCRYLSLYYSKIRILSGPQLHLQKIMNARLWLLKGIHQVFDNSFSLLNVSGLDLM</sequence>
<feature type="domain" description="DALR anticodon binding" evidence="1">
    <location>
        <begin position="346"/>
        <end position="485"/>
    </location>
</feature>
<keyword evidence="3" id="KW-1185">Reference proteome</keyword>
<dbReference type="SUPFAM" id="SSF47323">
    <property type="entry name" value="Anticodon-binding domain of a subclass of class I aminoacyl-tRNA synthetases"/>
    <property type="match status" value="1"/>
</dbReference>
<name>A0AAV2B501_9ARAC</name>
<gene>
    <name evidence="2" type="ORF">LARSCL_LOCUS17019</name>
</gene>
<evidence type="ECO:0000313" key="3">
    <source>
        <dbReference type="Proteomes" id="UP001497382"/>
    </source>
</evidence>